<proteinExistence type="predicted"/>
<evidence type="ECO:0000313" key="1">
    <source>
        <dbReference type="Proteomes" id="UP000887574"/>
    </source>
</evidence>
<protein>
    <submittedName>
        <fullName evidence="2">Uncharacterized protein</fullName>
    </submittedName>
</protein>
<dbReference type="Proteomes" id="UP000887574">
    <property type="component" value="Unplaced"/>
</dbReference>
<evidence type="ECO:0000313" key="2">
    <source>
        <dbReference type="WBParaSite" id="jg19397"/>
    </source>
</evidence>
<dbReference type="WBParaSite" id="jg19397">
    <property type="protein sequence ID" value="jg19397"/>
    <property type="gene ID" value="jg19397"/>
</dbReference>
<organism evidence="1 2">
    <name type="scientific">Ditylenchus dipsaci</name>
    <dbReference type="NCBI Taxonomy" id="166011"/>
    <lineage>
        <taxon>Eukaryota</taxon>
        <taxon>Metazoa</taxon>
        <taxon>Ecdysozoa</taxon>
        <taxon>Nematoda</taxon>
        <taxon>Chromadorea</taxon>
        <taxon>Rhabditida</taxon>
        <taxon>Tylenchina</taxon>
        <taxon>Tylenchomorpha</taxon>
        <taxon>Sphaerularioidea</taxon>
        <taxon>Anguinidae</taxon>
        <taxon>Anguininae</taxon>
        <taxon>Ditylenchus</taxon>
    </lineage>
</organism>
<reference evidence="2" key="1">
    <citation type="submission" date="2022-11" db="UniProtKB">
        <authorList>
            <consortium name="WormBaseParasite"/>
        </authorList>
    </citation>
    <scope>IDENTIFICATION</scope>
</reference>
<dbReference type="AlphaFoldDB" id="A0A915DFQ0"/>
<accession>A0A915DFQ0</accession>
<sequence>MIISLALSRQLLFGAALLNFNYTYLWNLHPFLIGSSTPERAPRFLVSWWDCYEVTLAGEDRAINFAEAAPWRLHDALVVDQPTVGRLLQDLKRIQRSHDMHF</sequence>
<name>A0A915DFQ0_9BILA</name>
<keyword evidence="1" id="KW-1185">Reference proteome</keyword>